<dbReference type="SUPFAM" id="SSF51735">
    <property type="entry name" value="NAD(P)-binding Rossmann-fold domains"/>
    <property type="match status" value="1"/>
</dbReference>
<reference evidence="2 3" key="1">
    <citation type="submission" date="2014-07" db="EMBL/GenBank/DDBJ databases">
        <title>Methanogenic archaea and the global carbon cycle.</title>
        <authorList>
            <person name="Henriksen J.R."/>
            <person name="Luke J."/>
            <person name="Reinhart S."/>
            <person name="Benedict M.N."/>
            <person name="Youngblut N.D."/>
            <person name="Metcalf M.E."/>
            <person name="Whitaker R.J."/>
            <person name="Metcalf W.W."/>
        </authorList>
    </citation>
    <scope>NUCLEOTIDE SEQUENCE [LARGE SCALE GENOMIC DNA]</scope>
    <source>
        <strain evidence="2 3">Z-761</strain>
    </source>
</reference>
<dbReference type="Gene3D" id="3.40.50.720">
    <property type="entry name" value="NAD(P)-binding Rossmann-like Domain"/>
    <property type="match status" value="1"/>
</dbReference>
<dbReference type="InterPro" id="IPR011032">
    <property type="entry name" value="GroES-like_sf"/>
</dbReference>
<name>A0A0E3Q5J2_9EURY</name>
<dbReference type="KEGG" id="mvc:MSVAZ_2514"/>
<dbReference type="Proteomes" id="UP000033096">
    <property type="component" value="Chromosome"/>
</dbReference>
<dbReference type="AlphaFoldDB" id="A0A0E3Q5J2"/>
<sequence>MKAIVCTKYGSPDVLQLKEIEKPTPRDNEVLIRVYAALVTPADCAFRKGEPFISRFFSGLQKPKFVPGDEIAGEIEAVGKDVKLFKKGDQVFGSCGVTFGAHAEYKCLPEGEVLALKPANLSYGEAAAVCYAGLTALPFLRDKANIQKGQKILINGASGAIGTFAVQLAKYYGAEVTGVCSTQNVELVKSLGAEKVIDYTREDFTKTGQTYDIIFDVVAKSSFSRCKNSLNQNGIYLTTFPSPGVMLQMLWTSKFSWKKAIFEATGLRPSSKKAIDLIFLKELAESGKIKSVIDKHYPLEYIAEAHSYVEKGHKKGNVIITLDQ</sequence>
<organism evidence="2 3">
    <name type="scientific">Methanosarcina vacuolata Z-761</name>
    <dbReference type="NCBI Taxonomy" id="1434123"/>
    <lineage>
        <taxon>Archaea</taxon>
        <taxon>Methanobacteriati</taxon>
        <taxon>Methanobacteriota</taxon>
        <taxon>Stenosarchaea group</taxon>
        <taxon>Methanomicrobia</taxon>
        <taxon>Methanosarcinales</taxon>
        <taxon>Methanosarcinaceae</taxon>
        <taxon>Methanosarcina</taxon>
    </lineage>
</organism>
<keyword evidence="2" id="KW-0560">Oxidoreductase</keyword>
<dbReference type="GO" id="GO:0044281">
    <property type="term" value="P:small molecule metabolic process"/>
    <property type="evidence" value="ECO:0007669"/>
    <property type="project" value="UniProtKB-ARBA"/>
</dbReference>
<dbReference type="EMBL" id="CP009520">
    <property type="protein sequence ID" value="AKB44783.1"/>
    <property type="molecule type" value="Genomic_DNA"/>
</dbReference>
<dbReference type="GO" id="GO:0030554">
    <property type="term" value="F:adenyl nucleotide binding"/>
    <property type="evidence" value="ECO:0007669"/>
    <property type="project" value="UniProtKB-ARBA"/>
</dbReference>
<dbReference type="InterPro" id="IPR052733">
    <property type="entry name" value="Chloroplast_QOR"/>
</dbReference>
<protein>
    <submittedName>
        <fullName evidence="2">Bifunctional protein: zinc-containing alcohol dehydrogenase</fullName>
        <ecNumber evidence="2">1.1.1.-</ecNumber>
    </submittedName>
</protein>
<dbReference type="Pfam" id="PF08240">
    <property type="entry name" value="ADH_N"/>
    <property type="match status" value="1"/>
</dbReference>
<dbReference type="GO" id="GO:0043168">
    <property type="term" value="F:anion binding"/>
    <property type="evidence" value="ECO:0007669"/>
    <property type="project" value="UniProtKB-ARBA"/>
</dbReference>
<dbReference type="GO" id="GO:0016616">
    <property type="term" value="F:oxidoreductase activity, acting on the CH-OH group of donors, NAD or NADP as acceptor"/>
    <property type="evidence" value="ECO:0007669"/>
    <property type="project" value="UniProtKB-ARBA"/>
</dbReference>
<dbReference type="PANTHER" id="PTHR44013">
    <property type="entry name" value="ZINC-TYPE ALCOHOL DEHYDROGENASE-LIKE PROTEIN C16A3.02C"/>
    <property type="match status" value="1"/>
</dbReference>
<dbReference type="PANTHER" id="PTHR44013:SF1">
    <property type="entry name" value="ZINC-TYPE ALCOHOL DEHYDROGENASE-LIKE PROTEIN C16A3.02C"/>
    <property type="match status" value="1"/>
</dbReference>
<dbReference type="STRING" id="1434123.MSVAZ_2514"/>
<dbReference type="InterPro" id="IPR020843">
    <property type="entry name" value="ER"/>
</dbReference>
<dbReference type="InterPro" id="IPR036291">
    <property type="entry name" value="NAD(P)-bd_dom_sf"/>
</dbReference>
<dbReference type="HOGENOM" id="CLU_026673_3_3_2"/>
<accession>A0A0E3Q5J2</accession>
<feature type="domain" description="Enoyl reductase (ER)" evidence="1">
    <location>
        <begin position="10"/>
        <end position="320"/>
    </location>
</feature>
<dbReference type="GeneID" id="24811005"/>
<dbReference type="CDD" id="cd08267">
    <property type="entry name" value="MDR1"/>
    <property type="match status" value="1"/>
</dbReference>
<dbReference type="SUPFAM" id="SSF50129">
    <property type="entry name" value="GroES-like"/>
    <property type="match status" value="1"/>
</dbReference>
<evidence type="ECO:0000313" key="3">
    <source>
        <dbReference type="Proteomes" id="UP000033096"/>
    </source>
</evidence>
<gene>
    <name evidence="2" type="ORF">MSVAZ_2514</name>
</gene>
<dbReference type="PATRIC" id="fig|1434123.4.peg.3072"/>
<proteinExistence type="predicted"/>
<keyword evidence="3" id="KW-1185">Reference proteome</keyword>
<dbReference type="Gene3D" id="3.90.180.10">
    <property type="entry name" value="Medium-chain alcohol dehydrogenases, catalytic domain"/>
    <property type="match status" value="1"/>
</dbReference>
<dbReference type="EC" id="1.1.1.-" evidence="2"/>
<dbReference type="RefSeq" id="WP_048121714.1">
    <property type="nucleotide sequence ID" value="NZ_CP009520.1"/>
</dbReference>
<dbReference type="InterPro" id="IPR013154">
    <property type="entry name" value="ADH-like_N"/>
</dbReference>
<evidence type="ECO:0000313" key="2">
    <source>
        <dbReference type="EMBL" id="AKB44783.1"/>
    </source>
</evidence>
<dbReference type="SMART" id="SM00829">
    <property type="entry name" value="PKS_ER"/>
    <property type="match status" value="1"/>
</dbReference>
<evidence type="ECO:0000259" key="1">
    <source>
        <dbReference type="SMART" id="SM00829"/>
    </source>
</evidence>
<dbReference type="Pfam" id="PF13602">
    <property type="entry name" value="ADH_zinc_N_2"/>
    <property type="match status" value="1"/>
</dbReference>